<proteinExistence type="predicted"/>
<dbReference type="Proteomes" id="UP000019132">
    <property type="component" value="Unassembled WGS sequence"/>
</dbReference>
<dbReference type="eggNOG" id="ENOG502RY76">
    <property type="taxonomic scope" value="Eukaryota"/>
</dbReference>
<dbReference type="InParanoid" id="K3WPP2"/>
<dbReference type="VEuPathDB" id="FungiDB:PYU1_G006919"/>
<evidence type="ECO:0000313" key="1">
    <source>
        <dbReference type="EnsemblProtists" id="PYU1_T006934"/>
    </source>
</evidence>
<name>K3WPP2_GLOUD</name>
<protein>
    <submittedName>
        <fullName evidence="1">Uncharacterized protein</fullName>
    </submittedName>
</protein>
<organism evidence="1 2">
    <name type="scientific">Globisporangium ultimum (strain ATCC 200006 / CBS 805.95 / DAOM BR144)</name>
    <name type="common">Pythium ultimum</name>
    <dbReference type="NCBI Taxonomy" id="431595"/>
    <lineage>
        <taxon>Eukaryota</taxon>
        <taxon>Sar</taxon>
        <taxon>Stramenopiles</taxon>
        <taxon>Oomycota</taxon>
        <taxon>Peronosporomycetes</taxon>
        <taxon>Pythiales</taxon>
        <taxon>Pythiaceae</taxon>
        <taxon>Globisporangium</taxon>
    </lineage>
</organism>
<dbReference type="EMBL" id="GL376560">
    <property type="status" value="NOT_ANNOTATED_CDS"/>
    <property type="molecule type" value="Genomic_DNA"/>
</dbReference>
<dbReference type="OMA" id="ASFACME"/>
<sequence>MPTTSNGFSRGKCSCGNESRFLYLSIDNESPASFACMEDSKRASSTHQYKCTDEEDLSLQALDEEKSNAAGPEDLFLLYSTGDVACDVSSLRNVVVIDRSCWQAYYGPFAARAFFIQTNRATCLNTSPVELLSLVQGVNSAHSEILVGKRPFSSYTDAHERTGPVSVLERFWRRNGVS</sequence>
<reference evidence="1" key="3">
    <citation type="submission" date="2015-02" db="UniProtKB">
        <authorList>
            <consortium name="EnsemblProtists"/>
        </authorList>
    </citation>
    <scope>IDENTIFICATION</scope>
    <source>
        <strain evidence="1">DAOM BR144</strain>
    </source>
</reference>
<dbReference type="HOGENOM" id="CLU_1513518_0_0_1"/>
<reference evidence="2" key="1">
    <citation type="journal article" date="2010" name="Genome Biol.">
        <title>Genome sequence of the necrotrophic plant pathogen Pythium ultimum reveals original pathogenicity mechanisms and effector repertoire.</title>
        <authorList>
            <person name="Levesque C.A."/>
            <person name="Brouwer H."/>
            <person name="Cano L."/>
            <person name="Hamilton J.P."/>
            <person name="Holt C."/>
            <person name="Huitema E."/>
            <person name="Raffaele S."/>
            <person name="Robideau G.P."/>
            <person name="Thines M."/>
            <person name="Win J."/>
            <person name="Zerillo M.M."/>
            <person name="Beakes G.W."/>
            <person name="Boore J.L."/>
            <person name="Busam D."/>
            <person name="Dumas B."/>
            <person name="Ferriera S."/>
            <person name="Fuerstenberg S.I."/>
            <person name="Gachon C.M."/>
            <person name="Gaulin E."/>
            <person name="Govers F."/>
            <person name="Grenville-Briggs L."/>
            <person name="Horner N."/>
            <person name="Hostetler J."/>
            <person name="Jiang R.H."/>
            <person name="Johnson J."/>
            <person name="Krajaejun T."/>
            <person name="Lin H."/>
            <person name="Meijer H.J."/>
            <person name="Moore B."/>
            <person name="Morris P."/>
            <person name="Phuntmart V."/>
            <person name="Puiu D."/>
            <person name="Shetty J."/>
            <person name="Stajich J.E."/>
            <person name="Tripathy S."/>
            <person name="Wawra S."/>
            <person name="van West P."/>
            <person name="Whitty B.R."/>
            <person name="Coutinho P.M."/>
            <person name="Henrissat B."/>
            <person name="Martin F."/>
            <person name="Thomas P.D."/>
            <person name="Tyler B.M."/>
            <person name="De Vries R.P."/>
            <person name="Kamoun S."/>
            <person name="Yandell M."/>
            <person name="Tisserat N."/>
            <person name="Buell C.R."/>
        </authorList>
    </citation>
    <scope>NUCLEOTIDE SEQUENCE</scope>
    <source>
        <strain evidence="2">DAOM:BR144</strain>
    </source>
</reference>
<accession>K3WPP2</accession>
<dbReference type="AlphaFoldDB" id="K3WPP2"/>
<reference evidence="2" key="2">
    <citation type="submission" date="2010-04" db="EMBL/GenBank/DDBJ databases">
        <authorList>
            <person name="Buell R."/>
            <person name="Hamilton J."/>
            <person name="Hostetler J."/>
        </authorList>
    </citation>
    <scope>NUCLEOTIDE SEQUENCE [LARGE SCALE GENOMIC DNA]</scope>
    <source>
        <strain evidence="2">DAOM:BR144</strain>
    </source>
</reference>
<dbReference type="EnsemblProtists" id="PYU1_T006934">
    <property type="protein sequence ID" value="PYU1_T006934"/>
    <property type="gene ID" value="PYU1_G006919"/>
</dbReference>
<keyword evidence="2" id="KW-1185">Reference proteome</keyword>
<evidence type="ECO:0000313" key="2">
    <source>
        <dbReference type="Proteomes" id="UP000019132"/>
    </source>
</evidence>